<comment type="similarity">
    <text evidence="1">Belongs to the plant rapid alkalinization factor (RALF) family.</text>
</comment>
<evidence type="ECO:0000256" key="5">
    <source>
        <dbReference type="SAM" id="SignalP"/>
    </source>
</evidence>
<evidence type="ECO:0000256" key="3">
    <source>
        <dbReference type="ARBA" id="ARBA00022729"/>
    </source>
</evidence>
<keyword evidence="3 5" id="KW-0732">Signal</keyword>
<feature type="chain" id="PRO_5021427010" evidence="5">
    <location>
        <begin position="27"/>
        <end position="72"/>
    </location>
</feature>
<dbReference type="Proteomes" id="UP000316621">
    <property type="component" value="Chromosome 7"/>
</dbReference>
<dbReference type="EMBL" id="CM010721">
    <property type="protein sequence ID" value="RZC68627.1"/>
    <property type="molecule type" value="Genomic_DNA"/>
</dbReference>
<accession>A0A4Y7K6T8</accession>
<evidence type="ECO:0000256" key="1">
    <source>
        <dbReference type="ARBA" id="ARBA00009178"/>
    </source>
</evidence>
<dbReference type="GO" id="GO:0005179">
    <property type="term" value="F:hormone activity"/>
    <property type="evidence" value="ECO:0007669"/>
    <property type="project" value="UniProtKB-KW"/>
</dbReference>
<protein>
    <submittedName>
        <fullName evidence="6">Uncharacterized protein</fullName>
    </submittedName>
</protein>
<evidence type="ECO:0000313" key="7">
    <source>
        <dbReference type="Proteomes" id="UP000316621"/>
    </source>
</evidence>
<gene>
    <name evidence="6" type="ORF">C5167_031855</name>
</gene>
<feature type="signal peptide" evidence="5">
    <location>
        <begin position="1"/>
        <end position="26"/>
    </location>
</feature>
<evidence type="ECO:0000313" key="6">
    <source>
        <dbReference type="EMBL" id="RZC68627.1"/>
    </source>
</evidence>
<keyword evidence="4" id="KW-1015">Disulfide bond</keyword>
<dbReference type="Gramene" id="RZC68627">
    <property type="protein sequence ID" value="RZC68627"/>
    <property type="gene ID" value="C5167_031855"/>
</dbReference>
<keyword evidence="7" id="KW-1185">Reference proteome</keyword>
<dbReference type="AlphaFoldDB" id="A0A4Y7K6T8"/>
<dbReference type="Pfam" id="PF05498">
    <property type="entry name" value="RALF"/>
    <property type="match status" value="1"/>
</dbReference>
<sequence length="72" mass="8277">MGFFCKYLILSLMISFVVLNSNVAEAAEEAPAKKYINLPRFTQCEGPDCPRKPPMLANEYRRGCHKSQRCRH</sequence>
<proteinExistence type="inferred from homology"/>
<keyword evidence="2" id="KW-0372">Hormone</keyword>
<reference evidence="6 7" key="1">
    <citation type="journal article" date="2018" name="Science">
        <title>The opium poppy genome and morphinan production.</title>
        <authorList>
            <person name="Guo L."/>
            <person name="Winzer T."/>
            <person name="Yang X."/>
            <person name="Li Y."/>
            <person name="Ning Z."/>
            <person name="He Z."/>
            <person name="Teodor R."/>
            <person name="Lu Y."/>
            <person name="Bowser T.A."/>
            <person name="Graham I.A."/>
            <person name="Ye K."/>
        </authorList>
    </citation>
    <scope>NUCLEOTIDE SEQUENCE [LARGE SCALE GENOMIC DNA]</scope>
    <source>
        <strain evidence="7">cv. HN1</strain>
        <tissue evidence="6">Leaves</tissue>
    </source>
</reference>
<evidence type="ECO:0000256" key="2">
    <source>
        <dbReference type="ARBA" id="ARBA00022702"/>
    </source>
</evidence>
<evidence type="ECO:0000256" key="4">
    <source>
        <dbReference type="ARBA" id="ARBA00023157"/>
    </source>
</evidence>
<name>A0A4Y7K6T8_PAPSO</name>
<dbReference type="InterPro" id="IPR008801">
    <property type="entry name" value="RALF"/>
</dbReference>
<organism evidence="6 7">
    <name type="scientific">Papaver somniferum</name>
    <name type="common">Opium poppy</name>
    <dbReference type="NCBI Taxonomy" id="3469"/>
    <lineage>
        <taxon>Eukaryota</taxon>
        <taxon>Viridiplantae</taxon>
        <taxon>Streptophyta</taxon>
        <taxon>Embryophyta</taxon>
        <taxon>Tracheophyta</taxon>
        <taxon>Spermatophyta</taxon>
        <taxon>Magnoliopsida</taxon>
        <taxon>Ranunculales</taxon>
        <taxon>Papaveraceae</taxon>
        <taxon>Papaveroideae</taxon>
        <taxon>Papaver</taxon>
    </lineage>
</organism>